<dbReference type="InterPro" id="IPR029044">
    <property type="entry name" value="Nucleotide-diphossugar_trans"/>
</dbReference>
<dbReference type="EMBL" id="CP054580">
    <property type="protein sequence ID" value="QKS23275.1"/>
    <property type="molecule type" value="Genomic_DNA"/>
</dbReference>
<dbReference type="EC" id="2.4.-.-" evidence="3"/>
<keyword evidence="1" id="KW-0812">Transmembrane</keyword>
<dbReference type="PANTHER" id="PTHR43685">
    <property type="entry name" value="GLYCOSYLTRANSFERASE"/>
    <property type="match status" value="1"/>
</dbReference>
<dbReference type="AlphaFoldDB" id="A0AAP9NKH9"/>
<dbReference type="Pfam" id="PF00535">
    <property type="entry name" value="Glycos_transf_2"/>
    <property type="match status" value="1"/>
</dbReference>
<keyword evidence="3" id="KW-0808">Transferase</keyword>
<evidence type="ECO:0000259" key="2">
    <source>
        <dbReference type="Pfam" id="PF00535"/>
    </source>
</evidence>
<dbReference type="CDD" id="cd00761">
    <property type="entry name" value="Glyco_tranf_GTA_type"/>
    <property type="match status" value="1"/>
</dbReference>
<organism evidence="3 4">
    <name type="scientific">Vreelandella titanicae</name>
    <dbReference type="NCBI Taxonomy" id="664683"/>
    <lineage>
        <taxon>Bacteria</taxon>
        <taxon>Pseudomonadati</taxon>
        <taxon>Pseudomonadota</taxon>
        <taxon>Gammaproteobacteria</taxon>
        <taxon>Oceanospirillales</taxon>
        <taxon>Halomonadaceae</taxon>
        <taxon>Vreelandella</taxon>
    </lineage>
</organism>
<dbReference type="RefSeq" id="WP_022523689.1">
    <property type="nucleotide sequence ID" value="NZ_CP054580.1"/>
</dbReference>
<dbReference type="SUPFAM" id="SSF53448">
    <property type="entry name" value="Nucleotide-diphospho-sugar transferases"/>
    <property type="match status" value="1"/>
</dbReference>
<dbReference type="GO" id="GO:0016757">
    <property type="term" value="F:glycosyltransferase activity"/>
    <property type="evidence" value="ECO:0007669"/>
    <property type="project" value="UniProtKB-KW"/>
</dbReference>
<reference evidence="3 4" key="1">
    <citation type="submission" date="2019-12" db="EMBL/GenBank/DDBJ databases">
        <title>Genome sequencing and assembly of endphytes of Porphyra tenera.</title>
        <authorList>
            <person name="Park J.M."/>
            <person name="Shin R."/>
            <person name="Jo S.H."/>
        </authorList>
    </citation>
    <scope>NUCLEOTIDE SEQUENCE [LARGE SCALE GENOMIC DNA]</scope>
    <source>
        <strain evidence="3 4">GPM3</strain>
    </source>
</reference>
<feature type="transmembrane region" description="Helical" evidence="1">
    <location>
        <begin position="239"/>
        <end position="256"/>
    </location>
</feature>
<sequence length="272" mass="31267">MNQIDISVIMTVKNGSKYLESSLSSVFSQTYLPKEVVVVNDGSDDDTWEVLKKLRHMAPVQVQLVDTQGVGRARALNLAVNHTRYPWLANIDADDQWLPEKLAQQVATISLFPNVELVVTASQIVYGEGEGELVISRGFSVTPMGCDSFYVNNPINHSSILFSRRFFDEVGGYDEALFRQVDIDLWVRALRKGFIFYQVDLPLTVKRLHEGQSFEVGNRLSYTFNSLKISIKKLRQLKAPFYYFPIAFVKFFYNNIPRSIRRRLKRVSLWKL</sequence>
<feature type="domain" description="Glycosyltransferase 2-like" evidence="2">
    <location>
        <begin position="7"/>
        <end position="111"/>
    </location>
</feature>
<gene>
    <name evidence="3" type="ORF">FX987_01028</name>
</gene>
<keyword evidence="1" id="KW-1133">Transmembrane helix</keyword>
<dbReference type="PANTHER" id="PTHR43685:SF2">
    <property type="entry name" value="GLYCOSYLTRANSFERASE 2-LIKE DOMAIN-CONTAINING PROTEIN"/>
    <property type="match status" value="1"/>
</dbReference>
<dbReference type="InterPro" id="IPR001173">
    <property type="entry name" value="Glyco_trans_2-like"/>
</dbReference>
<accession>A0AAP9NKH9</accession>
<dbReference type="Gene3D" id="3.90.550.10">
    <property type="entry name" value="Spore Coat Polysaccharide Biosynthesis Protein SpsA, Chain A"/>
    <property type="match status" value="1"/>
</dbReference>
<dbReference type="Proteomes" id="UP000509761">
    <property type="component" value="Chromosome"/>
</dbReference>
<keyword evidence="4" id="KW-1185">Reference proteome</keyword>
<dbReference type="InterPro" id="IPR050834">
    <property type="entry name" value="Glycosyltransf_2"/>
</dbReference>
<name>A0AAP9NKH9_9GAMM</name>
<evidence type="ECO:0000313" key="4">
    <source>
        <dbReference type="Proteomes" id="UP000509761"/>
    </source>
</evidence>
<evidence type="ECO:0000313" key="3">
    <source>
        <dbReference type="EMBL" id="QKS23275.1"/>
    </source>
</evidence>
<protein>
    <submittedName>
        <fullName evidence="3">Glycosyltransferase EpsE</fullName>
        <ecNumber evidence="3">2.4.-.-</ecNumber>
    </submittedName>
</protein>
<evidence type="ECO:0000256" key="1">
    <source>
        <dbReference type="SAM" id="Phobius"/>
    </source>
</evidence>
<keyword evidence="1" id="KW-0472">Membrane</keyword>
<keyword evidence="3" id="KW-0328">Glycosyltransferase</keyword>
<proteinExistence type="predicted"/>